<evidence type="ECO:0000256" key="3">
    <source>
        <dbReference type="ARBA" id="ARBA00022553"/>
    </source>
</evidence>
<dbReference type="SUPFAM" id="SSF55874">
    <property type="entry name" value="ATPase domain of HSP90 chaperone/DNA topoisomerase II/histidine kinase"/>
    <property type="match status" value="1"/>
</dbReference>
<dbReference type="InterPro" id="IPR004358">
    <property type="entry name" value="Sig_transdc_His_kin-like_C"/>
</dbReference>
<keyword evidence="7" id="KW-0175">Coiled coil</keyword>
<dbReference type="Gene3D" id="1.10.287.130">
    <property type="match status" value="1"/>
</dbReference>
<dbReference type="GO" id="GO:0009927">
    <property type="term" value="F:histidine phosphotransfer kinase activity"/>
    <property type="evidence" value="ECO:0007669"/>
    <property type="project" value="TreeGrafter"/>
</dbReference>
<dbReference type="InterPro" id="IPR003661">
    <property type="entry name" value="HisK_dim/P_dom"/>
</dbReference>
<dbReference type="InterPro" id="IPR036890">
    <property type="entry name" value="HATPase_C_sf"/>
</dbReference>
<keyword evidence="3 6" id="KW-0597">Phosphoprotein</keyword>
<feature type="domain" description="Response regulatory" evidence="9">
    <location>
        <begin position="437"/>
        <end position="553"/>
    </location>
</feature>
<dbReference type="Gene3D" id="3.40.50.2300">
    <property type="match status" value="2"/>
</dbReference>
<gene>
    <name evidence="10" type="ORF">JFN93_01225</name>
</gene>
<dbReference type="InterPro" id="IPR005467">
    <property type="entry name" value="His_kinase_dom"/>
</dbReference>
<dbReference type="AlphaFoldDB" id="A0A8J7LXL6"/>
<organism evidence="10 11">
    <name type="scientific">Geomesophilobacter sediminis</name>
    <dbReference type="NCBI Taxonomy" id="2798584"/>
    <lineage>
        <taxon>Bacteria</taxon>
        <taxon>Pseudomonadati</taxon>
        <taxon>Thermodesulfobacteriota</taxon>
        <taxon>Desulfuromonadia</taxon>
        <taxon>Geobacterales</taxon>
        <taxon>Geobacteraceae</taxon>
        <taxon>Geomesophilobacter</taxon>
    </lineage>
</organism>
<dbReference type="Pfam" id="PF02518">
    <property type="entry name" value="HATPase_c"/>
    <property type="match status" value="1"/>
</dbReference>
<dbReference type="Gene3D" id="3.30.565.10">
    <property type="entry name" value="Histidine kinase-like ATPase, C-terminal domain"/>
    <property type="match status" value="1"/>
</dbReference>
<evidence type="ECO:0000256" key="1">
    <source>
        <dbReference type="ARBA" id="ARBA00000085"/>
    </source>
</evidence>
<dbReference type="SMART" id="SM00388">
    <property type="entry name" value="HisKA"/>
    <property type="match status" value="1"/>
</dbReference>
<name>A0A8J7LXL6_9BACT</name>
<evidence type="ECO:0000256" key="6">
    <source>
        <dbReference type="PROSITE-ProRule" id="PRU00169"/>
    </source>
</evidence>
<dbReference type="PROSITE" id="PS50110">
    <property type="entry name" value="RESPONSE_REGULATORY"/>
    <property type="match status" value="2"/>
</dbReference>
<dbReference type="EMBL" id="JAEMHM010000001">
    <property type="protein sequence ID" value="MBJ6723316.1"/>
    <property type="molecule type" value="Genomic_DNA"/>
</dbReference>
<feature type="modified residue" description="4-aspartylphosphate" evidence="6">
    <location>
        <position position="52"/>
    </location>
</feature>
<evidence type="ECO:0000259" key="8">
    <source>
        <dbReference type="PROSITE" id="PS50109"/>
    </source>
</evidence>
<evidence type="ECO:0000256" key="5">
    <source>
        <dbReference type="ARBA" id="ARBA00022777"/>
    </source>
</evidence>
<dbReference type="GO" id="GO:0000155">
    <property type="term" value="F:phosphorelay sensor kinase activity"/>
    <property type="evidence" value="ECO:0007669"/>
    <property type="project" value="InterPro"/>
</dbReference>
<dbReference type="InterPro" id="IPR003594">
    <property type="entry name" value="HATPase_dom"/>
</dbReference>
<dbReference type="CDD" id="cd00156">
    <property type="entry name" value="REC"/>
    <property type="match status" value="1"/>
</dbReference>
<comment type="catalytic activity">
    <reaction evidence="1">
        <text>ATP + protein L-histidine = ADP + protein N-phospho-L-histidine.</text>
        <dbReference type="EC" id="2.7.13.3"/>
    </reaction>
</comment>
<feature type="domain" description="Histidine kinase" evidence="8">
    <location>
        <begin position="194"/>
        <end position="416"/>
    </location>
</feature>
<dbReference type="CDD" id="cd00082">
    <property type="entry name" value="HisKA"/>
    <property type="match status" value="1"/>
</dbReference>
<evidence type="ECO:0000256" key="4">
    <source>
        <dbReference type="ARBA" id="ARBA00022679"/>
    </source>
</evidence>
<dbReference type="GO" id="GO:0005886">
    <property type="term" value="C:plasma membrane"/>
    <property type="evidence" value="ECO:0007669"/>
    <property type="project" value="TreeGrafter"/>
</dbReference>
<evidence type="ECO:0000259" key="9">
    <source>
        <dbReference type="PROSITE" id="PS50110"/>
    </source>
</evidence>
<dbReference type="PANTHER" id="PTHR43047">
    <property type="entry name" value="TWO-COMPONENT HISTIDINE PROTEIN KINASE"/>
    <property type="match status" value="1"/>
</dbReference>
<proteinExistence type="predicted"/>
<keyword evidence="5" id="KW-0418">Kinase</keyword>
<evidence type="ECO:0000313" key="10">
    <source>
        <dbReference type="EMBL" id="MBJ6723316.1"/>
    </source>
</evidence>
<sequence length="555" mass="61562">MQRVLIVDDMPDNLYYLEVLLKGNGYEPVSALNGAEALAAARSAPPDLVISDILMPVMDGYALCREWRADQSLQAIPFIFYTATFTEKQDEELALSLGADRFLVKPQDPEVLMTEIARVLAASQEKSSAADGLSDEMRLLKDYNEALFRKLSKKVGELERANSELSQRIEEQKRLEDALRQAQKMEAIGRFAAGVAHDFNNILTVIFGYGGIMRMSDTLQDDMREKLDRILEAAERAGSLASTLLTFSRKQPIRLERLDLNRTVAGVESFLRRVIGNGIDLQVAAHPGPLPVLADKGNLEQVLMNLAANARDAMPRGGTLSIGTSRLIIDDAFVRCHGFGVPGEYVELWVSDTGVGMDPATCRQIFEPFFTTKKSNGTGLGLSIVYGLVQQHKGHIRVESEPERGTSFHILLPLAEEGRSFEPAEASQDRLPRGGETILVVDDEPQIRDYLEMFLTTMGYRVYVAGDGKEAVRLFRLKEGEIDLVLMDVIMPHKIGREAGIEIRNLKPDAKILFMSGYSVDVVRARDLLLEGAEMIVKPLTPTNVAKKVREVLDP</sequence>
<dbReference type="RefSeq" id="WP_199382153.1">
    <property type="nucleotide sequence ID" value="NZ_JAEMHM010000001.1"/>
</dbReference>
<dbReference type="SUPFAM" id="SSF47384">
    <property type="entry name" value="Homodimeric domain of signal transducing histidine kinase"/>
    <property type="match status" value="1"/>
</dbReference>
<dbReference type="InterPro" id="IPR036097">
    <property type="entry name" value="HisK_dim/P_sf"/>
</dbReference>
<dbReference type="PRINTS" id="PR00344">
    <property type="entry name" value="BCTRLSENSOR"/>
</dbReference>
<accession>A0A8J7LXL6</accession>
<feature type="modified residue" description="4-aspartylphosphate" evidence="6">
    <location>
        <position position="488"/>
    </location>
</feature>
<keyword evidence="11" id="KW-1185">Reference proteome</keyword>
<evidence type="ECO:0000256" key="7">
    <source>
        <dbReference type="SAM" id="Coils"/>
    </source>
</evidence>
<feature type="coiled-coil region" evidence="7">
    <location>
        <begin position="148"/>
        <end position="188"/>
    </location>
</feature>
<dbReference type="PANTHER" id="PTHR43047:SF72">
    <property type="entry name" value="OSMOSENSING HISTIDINE PROTEIN KINASE SLN1"/>
    <property type="match status" value="1"/>
</dbReference>
<dbReference type="SMART" id="SM00448">
    <property type="entry name" value="REC"/>
    <property type="match status" value="2"/>
</dbReference>
<evidence type="ECO:0000256" key="2">
    <source>
        <dbReference type="ARBA" id="ARBA00012438"/>
    </source>
</evidence>
<dbReference type="Proteomes" id="UP000636888">
    <property type="component" value="Unassembled WGS sequence"/>
</dbReference>
<comment type="caution">
    <text evidence="10">The sequence shown here is derived from an EMBL/GenBank/DDBJ whole genome shotgun (WGS) entry which is preliminary data.</text>
</comment>
<dbReference type="Pfam" id="PF00072">
    <property type="entry name" value="Response_reg"/>
    <property type="match status" value="2"/>
</dbReference>
<dbReference type="SUPFAM" id="SSF52172">
    <property type="entry name" value="CheY-like"/>
    <property type="match status" value="2"/>
</dbReference>
<protein>
    <recommendedName>
        <fullName evidence="2">histidine kinase</fullName>
        <ecNumber evidence="2">2.7.13.3</ecNumber>
    </recommendedName>
</protein>
<evidence type="ECO:0000313" key="11">
    <source>
        <dbReference type="Proteomes" id="UP000636888"/>
    </source>
</evidence>
<feature type="domain" description="Response regulatory" evidence="9">
    <location>
        <begin position="3"/>
        <end position="120"/>
    </location>
</feature>
<dbReference type="InterPro" id="IPR001789">
    <property type="entry name" value="Sig_transdc_resp-reg_receiver"/>
</dbReference>
<keyword evidence="4" id="KW-0808">Transferase</keyword>
<dbReference type="InterPro" id="IPR011006">
    <property type="entry name" value="CheY-like_superfamily"/>
</dbReference>
<reference evidence="10" key="1">
    <citation type="submission" date="2020-12" db="EMBL/GenBank/DDBJ databases">
        <title>Geomonas sp. Red875, isolated from river sediment.</title>
        <authorList>
            <person name="Xu Z."/>
            <person name="Zhang Z."/>
            <person name="Masuda Y."/>
            <person name="Itoh H."/>
            <person name="Senoo K."/>
        </authorList>
    </citation>
    <scope>NUCLEOTIDE SEQUENCE</scope>
    <source>
        <strain evidence="10">Red875</strain>
    </source>
</reference>
<dbReference type="SMART" id="SM00387">
    <property type="entry name" value="HATPase_c"/>
    <property type="match status" value="1"/>
</dbReference>
<dbReference type="Pfam" id="PF00512">
    <property type="entry name" value="HisKA"/>
    <property type="match status" value="1"/>
</dbReference>
<dbReference type="PROSITE" id="PS50109">
    <property type="entry name" value="HIS_KIN"/>
    <property type="match status" value="1"/>
</dbReference>
<dbReference type="EC" id="2.7.13.3" evidence="2"/>